<dbReference type="PROSITE" id="PS51318">
    <property type="entry name" value="TAT"/>
    <property type="match status" value="1"/>
</dbReference>
<name>A0A5K1IIU9_9ACTN</name>
<dbReference type="InterPro" id="IPR001638">
    <property type="entry name" value="Solute-binding_3/MltF_N"/>
</dbReference>
<evidence type="ECO:0000256" key="4">
    <source>
        <dbReference type="RuleBase" id="RU003744"/>
    </source>
</evidence>
<keyword evidence="6" id="KW-0472">Membrane</keyword>
<dbReference type="PANTHER" id="PTHR35936">
    <property type="entry name" value="MEMBRANE-BOUND LYTIC MUREIN TRANSGLYCOSYLASE F"/>
    <property type="match status" value="1"/>
</dbReference>
<dbReference type="PROSITE" id="PS01039">
    <property type="entry name" value="SBP_BACTERIAL_3"/>
    <property type="match status" value="1"/>
</dbReference>
<sequence>MKKNEQNMQGNLASISGAMPETGSVGSGTPRKCGMTRRSLVAGAASAVMALALLAGCGATPKATDAGSAPKTAEDTSAAATSKLIVGFDQAYPPYGYVGDDGEYTGFDLDLARAVADELDWEVQLEAIDWEAKDALMDSGAINCIWNGFTMEGREDDYTFSDPYMLNAQVIVVRADSGISDRAGLAGKTVVTQIDSAAEEVLEGDAADLAATFASLETIGEYNTAFMQLESGAVDAVACDLSIARYQMSAKPDAYLMLDEYLSEENYAVGFKKGDTATAKKVTEALKKLYKDGTVEQIAAKYADQGLTMDNWQIK</sequence>
<organism evidence="8 9">
    <name type="scientific">Collinsella intestinalis</name>
    <dbReference type="NCBI Taxonomy" id="147207"/>
    <lineage>
        <taxon>Bacteria</taxon>
        <taxon>Bacillati</taxon>
        <taxon>Actinomycetota</taxon>
        <taxon>Coriobacteriia</taxon>
        <taxon>Coriobacteriales</taxon>
        <taxon>Coriobacteriaceae</taxon>
        <taxon>Collinsella</taxon>
    </lineage>
</organism>
<feature type="domain" description="Solute-binding protein family 3/N-terminal" evidence="7">
    <location>
        <begin position="83"/>
        <end position="306"/>
    </location>
</feature>
<dbReference type="PANTHER" id="PTHR35936:SF34">
    <property type="entry name" value="ABC TRANSPORTER EXTRACELLULAR-BINDING PROTEIN YCKB-RELATED"/>
    <property type="match status" value="1"/>
</dbReference>
<evidence type="ECO:0000313" key="9">
    <source>
        <dbReference type="Proteomes" id="UP000405524"/>
    </source>
</evidence>
<dbReference type="InterPro" id="IPR018313">
    <property type="entry name" value="SBP_3_CS"/>
</dbReference>
<gene>
    <name evidence="8" type="primary">fliY_2</name>
    <name evidence="8" type="ORF">JKKLCJKK_01394</name>
</gene>
<protein>
    <submittedName>
        <fullName evidence="8">L-cystine-binding protein FliY</fullName>
    </submittedName>
</protein>
<dbReference type="SUPFAM" id="SSF53850">
    <property type="entry name" value="Periplasmic binding protein-like II"/>
    <property type="match status" value="1"/>
</dbReference>
<evidence type="ECO:0000256" key="2">
    <source>
        <dbReference type="ARBA" id="ARBA00010333"/>
    </source>
</evidence>
<comment type="similarity">
    <text evidence="2 4">Belongs to the bacterial solute-binding protein 3 family.</text>
</comment>
<evidence type="ECO:0000256" key="6">
    <source>
        <dbReference type="SAM" id="Phobius"/>
    </source>
</evidence>
<evidence type="ECO:0000256" key="1">
    <source>
        <dbReference type="ARBA" id="ARBA00004196"/>
    </source>
</evidence>
<feature type="region of interest" description="Disordered" evidence="5">
    <location>
        <begin position="1"/>
        <end position="31"/>
    </location>
</feature>
<dbReference type="Pfam" id="PF00497">
    <property type="entry name" value="SBP_bac_3"/>
    <property type="match status" value="1"/>
</dbReference>
<accession>A0A5K1IIU9</accession>
<keyword evidence="6" id="KW-0812">Transmembrane</keyword>
<dbReference type="Gene3D" id="3.40.190.10">
    <property type="entry name" value="Periplasmic binding protein-like II"/>
    <property type="match status" value="2"/>
</dbReference>
<dbReference type="Proteomes" id="UP000405524">
    <property type="component" value="Unassembled WGS sequence"/>
</dbReference>
<comment type="subcellular location">
    <subcellularLocation>
        <location evidence="1">Cell envelope</location>
    </subcellularLocation>
</comment>
<keyword evidence="6" id="KW-1133">Transmembrane helix</keyword>
<dbReference type="InterPro" id="IPR006311">
    <property type="entry name" value="TAT_signal"/>
</dbReference>
<keyword evidence="3" id="KW-0732">Signal</keyword>
<dbReference type="AlphaFoldDB" id="A0A5K1IIU9"/>
<proteinExistence type="inferred from homology"/>
<evidence type="ECO:0000256" key="5">
    <source>
        <dbReference type="SAM" id="MobiDB-lite"/>
    </source>
</evidence>
<dbReference type="EMBL" id="CABWIC010000001">
    <property type="protein sequence ID" value="VWL86392.1"/>
    <property type="molecule type" value="Genomic_DNA"/>
</dbReference>
<feature type="compositionally biased region" description="Polar residues" evidence="5">
    <location>
        <begin position="1"/>
        <end position="14"/>
    </location>
</feature>
<reference evidence="8 9" key="1">
    <citation type="submission" date="2019-10" db="EMBL/GenBank/DDBJ databases">
        <authorList>
            <person name="Wolf R A."/>
        </authorList>
    </citation>
    <scope>NUCLEOTIDE SEQUENCE [LARGE SCALE GENOMIC DNA]</scope>
    <source>
        <strain evidence="8">Collinsella_intestinalis_DSM_13632</strain>
    </source>
</reference>
<evidence type="ECO:0000313" key="8">
    <source>
        <dbReference type="EMBL" id="VWL86392.1"/>
    </source>
</evidence>
<dbReference type="RefSeq" id="WP_226803159.1">
    <property type="nucleotide sequence ID" value="NZ_CABWIC010000001.1"/>
</dbReference>
<dbReference type="GeneID" id="77464815"/>
<dbReference type="GO" id="GO:0030313">
    <property type="term" value="C:cell envelope"/>
    <property type="evidence" value="ECO:0007669"/>
    <property type="project" value="UniProtKB-SubCell"/>
</dbReference>
<feature type="transmembrane region" description="Helical" evidence="6">
    <location>
        <begin position="40"/>
        <end position="61"/>
    </location>
</feature>
<dbReference type="SMART" id="SM00062">
    <property type="entry name" value="PBPb"/>
    <property type="match status" value="1"/>
</dbReference>
<evidence type="ECO:0000259" key="7">
    <source>
        <dbReference type="SMART" id="SM00062"/>
    </source>
</evidence>
<evidence type="ECO:0000256" key="3">
    <source>
        <dbReference type="ARBA" id="ARBA00022729"/>
    </source>
</evidence>